<feature type="binding site" evidence="6">
    <location>
        <position position="139"/>
    </location>
    <ligand>
        <name>[4Fe-4S] cluster</name>
        <dbReference type="ChEBI" id="CHEBI:49883"/>
        <note>4Fe-4S-S-AdoMet</note>
    </ligand>
</feature>
<keyword evidence="4 6" id="KW-0408">Iron</keyword>
<evidence type="ECO:0000256" key="2">
    <source>
        <dbReference type="ARBA" id="ARBA00022691"/>
    </source>
</evidence>
<evidence type="ECO:0000256" key="1">
    <source>
        <dbReference type="ARBA" id="ARBA00022485"/>
    </source>
</evidence>
<keyword evidence="1" id="KW-0004">4Fe-4S</keyword>
<dbReference type="InterPro" id="IPR013785">
    <property type="entry name" value="Aldolase_TIM"/>
</dbReference>
<dbReference type="Proteomes" id="UP000315525">
    <property type="component" value="Unassembled WGS sequence"/>
</dbReference>
<evidence type="ECO:0000313" key="9">
    <source>
        <dbReference type="Proteomes" id="UP000315525"/>
    </source>
</evidence>
<dbReference type="InterPro" id="IPR016431">
    <property type="entry name" value="Pyrv-formate_lyase-activ_prd"/>
</dbReference>
<accession>A0A523UT95</accession>
<organism evidence="8 9">
    <name type="scientific">candidate division TA06 bacterium</name>
    <dbReference type="NCBI Taxonomy" id="2250710"/>
    <lineage>
        <taxon>Bacteria</taxon>
        <taxon>Bacteria division TA06</taxon>
    </lineage>
</organism>
<feature type="domain" description="Radical SAM core" evidence="7">
    <location>
        <begin position="130"/>
        <end position="283"/>
    </location>
</feature>
<dbReference type="PIRSF" id="PIRSF004869">
    <property type="entry name" value="PflX_prd"/>
    <property type="match status" value="1"/>
</dbReference>
<evidence type="ECO:0000313" key="8">
    <source>
        <dbReference type="EMBL" id="TET45750.1"/>
    </source>
</evidence>
<keyword evidence="2 6" id="KW-0949">S-adenosyl-L-methionine</keyword>
<dbReference type="InterPro" id="IPR034457">
    <property type="entry name" value="Organic_radical-activating"/>
</dbReference>
<feature type="binding site" evidence="6">
    <location>
        <position position="142"/>
    </location>
    <ligand>
        <name>[4Fe-4S] cluster</name>
        <dbReference type="ChEBI" id="CHEBI:49883"/>
        <note>4Fe-4S-S-AdoMet</note>
    </ligand>
</feature>
<dbReference type="SFLD" id="SFLDS00029">
    <property type="entry name" value="Radical_SAM"/>
    <property type="match status" value="1"/>
</dbReference>
<proteinExistence type="predicted"/>
<dbReference type="Pfam" id="PF04055">
    <property type="entry name" value="Radical_SAM"/>
    <property type="match status" value="1"/>
</dbReference>
<comment type="cofactor">
    <cofactor evidence="6">
        <name>[4Fe-4S] cluster</name>
        <dbReference type="ChEBI" id="CHEBI:49883"/>
    </cofactor>
    <text evidence="6">Binds 1 [4Fe-4S] cluster. The cluster is coordinated with 3 cysteines and an exchangeable S-adenosyl-L-methionine.</text>
</comment>
<gene>
    <name evidence="8" type="ORF">E3J62_06150</name>
</gene>
<dbReference type="InterPro" id="IPR058240">
    <property type="entry name" value="rSAM_sf"/>
</dbReference>
<dbReference type="PANTHER" id="PTHR30352:SF22">
    <property type="entry name" value="PYRUVATE FORMATE-LYASE ACTIVATING ENZYME HOMOLOG"/>
    <property type="match status" value="1"/>
</dbReference>
<keyword evidence="3 6" id="KW-0479">Metal-binding</keyword>
<dbReference type="SUPFAM" id="SSF102114">
    <property type="entry name" value="Radical SAM enzymes"/>
    <property type="match status" value="1"/>
</dbReference>
<name>A0A523UT95_UNCT6</name>
<dbReference type="PANTHER" id="PTHR30352">
    <property type="entry name" value="PYRUVATE FORMATE-LYASE-ACTIVATING ENZYME"/>
    <property type="match status" value="1"/>
</dbReference>
<evidence type="ECO:0000256" key="3">
    <source>
        <dbReference type="ARBA" id="ARBA00022723"/>
    </source>
</evidence>
<keyword evidence="5 6" id="KW-0411">Iron-sulfur</keyword>
<evidence type="ECO:0000259" key="7">
    <source>
        <dbReference type="Pfam" id="PF04055"/>
    </source>
</evidence>
<evidence type="ECO:0000256" key="5">
    <source>
        <dbReference type="ARBA" id="ARBA00023014"/>
    </source>
</evidence>
<feature type="binding site" evidence="6">
    <location>
        <position position="135"/>
    </location>
    <ligand>
        <name>[4Fe-4S] cluster</name>
        <dbReference type="ChEBI" id="CHEBI:49883"/>
        <note>4Fe-4S-S-AdoMet</note>
    </ligand>
</feature>
<dbReference type="GO" id="GO:0046872">
    <property type="term" value="F:metal ion binding"/>
    <property type="evidence" value="ECO:0007669"/>
    <property type="project" value="UniProtKB-KW"/>
</dbReference>
<dbReference type="GO" id="GO:0003824">
    <property type="term" value="F:catalytic activity"/>
    <property type="evidence" value="ECO:0007669"/>
    <property type="project" value="InterPro"/>
</dbReference>
<evidence type="ECO:0000256" key="4">
    <source>
        <dbReference type="ARBA" id="ARBA00023004"/>
    </source>
</evidence>
<evidence type="ECO:0000256" key="6">
    <source>
        <dbReference type="PIRSR" id="PIRSR004869-50"/>
    </source>
</evidence>
<dbReference type="GO" id="GO:0051539">
    <property type="term" value="F:4 iron, 4 sulfur cluster binding"/>
    <property type="evidence" value="ECO:0007669"/>
    <property type="project" value="UniProtKB-KW"/>
</dbReference>
<protein>
    <submittedName>
        <fullName evidence="8">Radical SAM protein</fullName>
    </submittedName>
</protein>
<dbReference type="Gene3D" id="3.20.20.70">
    <property type="entry name" value="Aldolase class I"/>
    <property type="match status" value="1"/>
</dbReference>
<dbReference type="EMBL" id="SOJN01000075">
    <property type="protein sequence ID" value="TET45750.1"/>
    <property type="molecule type" value="Genomic_DNA"/>
</dbReference>
<reference evidence="8 9" key="1">
    <citation type="submission" date="2019-03" db="EMBL/GenBank/DDBJ databases">
        <title>Metabolic potential of uncultured bacteria and archaea associated with petroleum seepage in deep-sea sediments.</title>
        <authorList>
            <person name="Dong X."/>
            <person name="Hubert C."/>
        </authorList>
    </citation>
    <scope>NUCLEOTIDE SEQUENCE [LARGE SCALE GENOMIC DNA]</scope>
    <source>
        <strain evidence="8">E44_bin18</strain>
    </source>
</reference>
<dbReference type="CDD" id="cd01335">
    <property type="entry name" value="Radical_SAM"/>
    <property type="match status" value="1"/>
</dbReference>
<comment type="caution">
    <text evidence="8">The sequence shown here is derived from an EMBL/GenBank/DDBJ whole genome shotgun (WGS) entry which is preliminary data.</text>
</comment>
<dbReference type="InterPro" id="IPR007197">
    <property type="entry name" value="rSAM"/>
</dbReference>
<dbReference type="AlphaFoldDB" id="A0A523UT95"/>
<sequence>MGSCINCGKSSVVISEPLSVCVSCIRSDFEKVKDHLENVHAETREQYSLPGKVPRGGRVKCNFCVNECEVESGGLGFCGIRKELDGKLKFRSGGPKLAYLDYYYDPLPTNCVADWVCPGRNMKGKYNLAVFYRACSFDCLFCQNFTFRSTNFETASPLSDSELATRATEDTGCICYFGGDPTPQIVHSLSAAREARKKGDFRICWETNGSMSKAHLSKMIEVALESGGIIKFDLKTYNEHLNLALCGTTNRRTLDNFTYLASRFNERKDPPLAVASTLLVPGYIDVHEVKKIAGFISSLDKDIPYSLLGFHPHFHMSDLPATSREHAAKAREAAVEAGLENVHLGNIHLLSRVNYAC</sequence>